<evidence type="ECO:0000256" key="1">
    <source>
        <dbReference type="ARBA" id="ARBA00004613"/>
    </source>
</evidence>
<dbReference type="Pfam" id="PF03022">
    <property type="entry name" value="MRJP"/>
    <property type="match status" value="1"/>
</dbReference>
<evidence type="ECO:0008006" key="6">
    <source>
        <dbReference type="Google" id="ProtNLM"/>
    </source>
</evidence>
<dbReference type="RefSeq" id="WP_172187127.1">
    <property type="nucleotide sequence ID" value="NZ_CAWPPK010000245.1"/>
</dbReference>
<feature type="chain" id="PRO_5046292013" description="Gluconolaconase" evidence="3">
    <location>
        <begin position="23"/>
        <end position="394"/>
    </location>
</feature>
<dbReference type="EMBL" id="SRRZ01000033">
    <property type="protein sequence ID" value="NQE34509.1"/>
    <property type="molecule type" value="Genomic_DNA"/>
</dbReference>
<evidence type="ECO:0000256" key="2">
    <source>
        <dbReference type="ARBA" id="ARBA00022525"/>
    </source>
</evidence>
<dbReference type="InterPro" id="IPR017996">
    <property type="entry name" value="MRJP/yellow-related"/>
</dbReference>
<dbReference type="PANTHER" id="PTHR10009:SF18">
    <property type="entry name" value="PROTEIN YELLOW-LIKE PROTEIN"/>
    <property type="match status" value="1"/>
</dbReference>
<evidence type="ECO:0000256" key="3">
    <source>
        <dbReference type="SAM" id="SignalP"/>
    </source>
</evidence>
<comment type="caution">
    <text evidence="4">The sequence shown here is derived from an EMBL/GenBank/DDBJ whole genome shotgun (WGS) entry which is preliminary data.</text>
</comment>
<name>A0ABX2CVT7_9CYAN</name>
<proteinExistence type="predicted"/>
<feature type="signal peptide" evidence="3">
    <location>
        <begin position="1"/>
        <end position="22"/>
    </location>
</feature>
<accession>A0ABX2CVT7</accession>
<keyword evidence="3" id="KW-0732">Signal</keyword>
<reference evidence="4 5" key="1">
    <citation type="journal article" date="2020" name="Sci. Rep.">
        <title>A novel cyanobacterial geosmin producer, revising GeoA distribution and dispersion patterns in Bacteria.</title>
        <authorList>
            <person name="Churro C."/>
            <person name="Semedo-Aguiar A.P."/>
            <person name="Silva A.D."/>
            <person name="Pereira-Leal J.B."/>
            <person name="Leite R.B."/>
        </authorList>
    </citation>
    <scope>NUCLEOTIDE SEQUENCE [LARGE SCALE GENOMIC DNA]</scope>
    <source>
        <strain evidence="4 5">IPMA8</strain>
    </source>
</reference>
<keyword evidence="2" id="KW-0964">Secreted</keyword>
<protein>
    <recommendedName>
        <fullName evidence="6">Gluconolaconase</fullName>
    </recommendedName>
</protein>
<dbReference type="PANTHER" id="PTHR10009">
    <property type="entry name" value="PROTEIN YELLOW-RELATED"/>
    <property type="match status" value="1"/>
</dbReference>
<comment type="subcellular location">
    <subcellularLocation>
        <location evidence="1">Secreted</location>
    </subcellularLocation>
</comment>
<organism evidence="4 5">
    <name type="scientific">Microcoleus asticus IPMA8</name>
    <dbReference type="NCBI Taxonomy" id="2563858"/>
    <lineage>
        <taxon>Bacteria</taxon>
        <taxon>Bacillati</taxon>
        <taxon>Cyanobacteriota</taxon>
        <taxon>Cyanophyceae</taxon>
        <taxon>Oscillatoriophycideae</taxon>
        <taxon>Oscillatoriales</taxon>
        <taxon>Microcoleaceae</taxon>
        <taxon>Microcoleus</taxon>
        <taxon>Microcoleus asticus</taxon>
    </lineage>
</organism>
<dbReference type="Gene3D" id="2.120.10.30">
    <property type="entry name" value="TolB, C-terminal domain"/>
    <property type="match status" value="1"/>
</dbReference>
<evidence type="ECO:0000313" key="5">
    <source>
        <dbReference type="Proteomes" id="UP000702425"/>
    </source>
</evidence>
<dbReference type="Proteomes" id="UP000702425">
    <property type="component" value="Unassembled WGS sequence"/>
</dbReference>
<evidence type="ECO:0000313" key="4">
    <source>
        <dbReference type="EMBL" id="NQE34509.1"/>
    </source>
</evidence>
<gene>
    <name evidence="4" type="ORF">E5S67_02235</name>
</gene>
<dbReference type="InterPro" id="IPR011042">
    <property type="entry name" value="6-blade_b-propeller_TolB-like"/>
</dbReference>
<sequence length="394" mass="43486">MKLLKLLLFLAVVGFLGSAVYAQSQPAKIDLTTLPREQTLGEIEPVAIFNGPMPTGVTVSQSGRIFVNFPKWGDRVEYTVAEVRNGQTVAYPNPEMNRPNPSDPSKSLLSVQSVVVDPRDRLWILDTGSVNFAPAPPGGAKLVGVDLKQNQVFKTIVFPPNVALPTTYLNDVRFDLRRGKAGMAFITDSSDKGPNGIIVVDLDSGRSWRRLNDHPSTKAVPNFLPSVEGMPIMNRQPGQPPSPIKMGADGIAISADGKQLFYCPLAGRRLYSVDVDALADERLSDQEVAKTVVDRGEKGGASDGLESDAQNRIYLTNYEQNAIQRRLPDGTIERLVHDPRVLWPDTLSVAQDGYLYFTANQLHRQARYHNGQDLRQKPYSLFRVRINAQPVALR</sequence>
<keyword evidence="5" id="KW-1185">Reference proteome</keyword>
<dbReference type="SUPFAM" id="SSF63829">
    <property type="entry name" value="Calcium-dependent phosphotriesterase"/>
    <property type="match status" value="1"/>
</dbReference>